<keyword evidence="5 6" id="KW-0460">Magnesium</keyword>
<evidence type="ECO:0000313" key="7">
    <source>
        <dbReference type="EMBL" id="UGS39166.1"/>
    </source>
</evidence>
<dbReference type="KEGG" id="sbae:DSM104329_05598"/>
<comment type="cofactor">
    <cofactor evidence="6">
        <name>Mg(2+)</name>
        <dbReference type="ChEBI" id="CHEBI:18420"/>
    </cofactor>
</comment>
<protein>
    <recommendedName>
        <fullName evidence="2">inositol-phosphate phosphatase</fullName>
        <ecNumber evidence="2">3.1.3.25</ecNumber>
    </recommendedName>
</protein>
<dbReference type="Gene3D" id="3.40.190.80">
    <property type="match status" value="1"/>
</dbReference>
<dbReference type="GO" id="GO:0046854">
    <property type="term" value="P:phosphatidylinositol phosphate biosynthetic process"/>
    <property type="evidence" value="ECO:0007669"/>
    <property type="project" value="InterPro"/>
</dbReference>
<reference evidence="7" key="1">
    <citation type="journal article" date="2022" name="Int. J. Syst. Evol. Microbiol.">
        <title>Pseudomonas aegrilactucae sp. nov. and Pseudomonas morbosilactucae sp. nov., pathogens causing bacterial rot of lettuce in Japan.</title>
        <authorList>
            <person name="Sawada H."/>
            <person name="Fujikawa T."/>
            <person name="Satou M."/>
        </authorList>
    </citation>
    <scope>NUCLEOTIDE SEQUENCE</scope>
    <source>
        <strain evidence="7">0166_1</strain>
    </source>
</reference>
<evidence type="ECO:0000256" key="3">
    <source>
        <dbReference type="ARBA" id="ARBA00022723"/>
    </source>
</evidence>
<evidence type="ECO:0000256" key="1">
    <source>
        <dbReference type="ARBA" id="ARBA00001033"/>
    </source>
</evidence>
<dbReference type="InterPro" id="IPR020583">
    <property type="entry name" value="Inositol_monoP_metal-BS"/>
</dbReference>
<dbReference type="InterPro" id="IPR000760">
    <property type="entry name" value="Inositol_monophosphatase-like"/>
</dbReference>
<dbReference type="GO" id="GO:0008934">
    <property type="term" value="F:inositol monophosphate 1-phosphatase activity"/>
    <property type="evidence" value="ECO:0007669"/>
    <property type="project" value="TreeGrafter"/>
</dbReference>
<feature type="binding site" evidence="6">
    <location>
        <position position="101"/>
    </location>
    <ligand>
        <name>Mg(2+)</name>
        <dbReference type="ChEBI" id="CHEBI:18420"/>
        <label>1</label>
        <note>catalytic</note>
    </ligand>
</feature>
<keyword evidence="3 6" id="KW-0479">Metal-binding</keyword>
<accession>A0A9E7C331</accession>
<dbReference type="EC" id="3.1.3.25" evidence="2"/>
<proteinExistence type="predicted"/>
<feature type="binding site" evidence="6">
    <location>
        <position position="228"/>
    </location>
    <ligand>
        <name>Mg(2+)</name>
        <dbReference type="ChEBI" id="CHEBI:18420"/>
        <label>1</label>
        <note>catalytic</note>
    </ligand>
</feature>
<dbReference type="GO" id="GO:0046872">
    <property type="term" value="F:metal ion binding"/>
    <property type="evidence" value="ECO:0007669"/>
    <property type="project" value="UniProtKB-KW"/>
</dbReference>
<keyword evidence="4" id="KW-0378">Hydrolase</keyword>
<dbReference type="Proteomes" id="UP001162834">
    <property type="component" value="Chromosome"/>
</dbReference>
<evidence type="ECO:0000313" key="8">
    <source>
        <dbReference type="Proteomes" id="UP001162834"/>
    </source>
</evidence>
<dbReference type="PRINTS" id="PR00377">
    <property type="entry name" value="IMPHPHTASES"/>
</dbReference>
<gene>
    <name evidence="7" type="ORF">DSM104329_05598</name>
</gene>
<dbReference type="SUPFAM" id="SSF56655">
    <property type="entry name" value="Carbohydrate phosphatase"/>
    <property type="match status" value="1"/>
</dbReference>
<evidence type="ECO:0000256" key="2">
    <source>
        <dbReference type="ARBA" id="ARBA00013106"/>
    </source>
</evidence>
<feature type="binding site" evidence="6">
    <location>
        <position position="98"/>
    </location>
    <ligand>
        <name>Mg(2+)</name>
        <dbReference type="ChEBI" id="CHEBI:18420"/>
        <label>1</label>
        <note>catalytic</note>
    </ligand>
</feature>
<dbReference type="PANTHER" id="PTHR20854:SF4">
    <property type="entry name" value="INOSITOL-1-MONOPHOSPHATASE-RELATED"/>
    <property type="match status" value="1"/>
</dbReference>
<dbReference type="RefSeq" id="WP_259313171.1">
    <property type="nucleotide sequence ID" value="NZ_CP087164.1"/>
</dbReference>
<evidence type="ECO:0000256" key="5">
    <source>
        <dbReference type="ARBA" id="ARBA00022842"/>
    </source>
</evidence>
<dbReference type="GO" id="GO:0006020">
    <property type="term" value="P:inositol metabolic process"/>
    <property type="evidence" value="ECO:0007669"/>
    <property type="project" value="TreeGrafter"/>
</dbReference>
<feature type="binding site" evidence="6">
    <location>
        <position position="80"/>
    </location>
    <ligand>
        <name>Mg(2+)</name>
        <dbReference type="ChEBI" id="CHEBI:18420"/>
        <label>1</label>
        <note>catalytic</note>
    </ligand>
</feature>
<dbReference type="PANTHER" id="PTHR20854">
    <property type="entry name" value="INOSITOL MONOPHOSPHATASE"/>
    <property type="match status" value="1"/>
</dbReference>
<dbReference type="GO" id="GO:0007165">
    <property type="term" value="P:signal transduction"/>
    <property type="evidence" value="ECO:0007669"/>
    <property type="project" value="TreeGrafter"/>
</dbReference>
<feature type="binding site" evidence="6">
    <location>
        <position position="100"/>
    </location>
    <ligand>
        <name>Mg(2+)</name>
        <dbReference type="ChEBI" id="CHEBI:18420"/>
        <label>1</label>
        <note>catalytic</note>
    </ligand>
</feature>
<organism evidence="7 8">
    <name type="scientific">Capillimicrobium parvum</name>
    <dbReference type="NCBI Taxonomy" id="2884022"/>
    <lineage>
        <taxon>Bacteria</taxon>
        <taxon>Bacillati</taxon>
        <taxon>Actinomycetota</taxon>
        <taxon>Thermoleophilia</taxon>
        <taxon>Solirubrobacterales</taxon>
        <taxon>Capillimicrobiaceae</taxon>
        <taxon>Capillimicrobium</taxon>
    </lineage>
</organism>
<keyword evidence="8" id="KW-1185">Reference proteome</keyword>
<dbReference type="Pfam" id="PF00459">
    <property type="entry name" value="Inositol_P"/>
    <property type="match status" value="1"/>
</dbReference>
<dbReference type="EMBL" id="CP087164">
    <property type="protein sequence ID" value="UGS39166.1"/>
    <property type="molecule type" value="Genomic_DNA"/>
</dbReference>
<evidence type="ECO:0000256" key="4">
    <source>
        <dbReference type="ARBA" id="ARBA00022801"/>
    </source>
</evidence>
<dbReference type="PROSITE" id="PS00629">
    <property type="entry name" value="IMP_1"/>
    <property type="match status" value="1"/>
</dbReference>
<dbReference type="PROSITE" id="PS00630">
    <property type="entry name" value="IMP_2"/>
    <property type="match status" value="1"/>
</dbReference>
<name>A0A9E7C331_9ACTN</name>
<dbReference type="Gene3D" id="3.30.540.10">
    <property type="entry name" value="Fructose-1,6-Bisphosphatase, subunit A, domain 1"/>
    <property type="match status" value="1"/>
</dbReference>
<dbReference type="AlphaFoldDB" id="A0A9E7C331"/>
<dbReference type="InterPro" id="IPR020550">
    <property type="entry name" value="Inositol_monophosphatase_CS"/>
</dbReference>
<comment type="catalytic activity">
    <reaction evidence="1">
        <text>a myo-inositol phosphate + H2O = myo-inositol + phosphate</text>
        <dbReference type="Rhea" id="RHEA:24056"/>
        <dbReference type="ChEBI" id="CHEBI:15377"/>
        <dbReference type="ChEBI" id="CHEBI:17268"/>
        <dbReference type="ChEBI" id="CHEBI:43474"/>
        <dbReference type="ChEBI" id="CHEBI:84139"/>
        <dbReference type="EC" id="3.1.3.25"/>
    </reaction>
</comment>
<sequence length="287" mass="30531">MTQRERILAADWYGACERAAAQVTDLLGRPRTAAERVAETGTTGEGGDRTLVLDAAAEEIVFAQLDALHREGHDFVAISEERGEVVFGEHSEIRVVIDPIDGSLNAKRGLPHHALSIAVADGPTMADVVFGYVHDFGPSESWSAWRGRGVLLDGEPMLERPAERRSSDGRLEVVAIESADPRWLSLSGDLGEVARRLRAVGAIAVSLCQLAAGRVDGMVSLWNCRAVDAAAAQLIVREAGGLVAFPVFDDPLAAPLDLEPHSPVVAALTEEALAQLSTVPAPLAGRR</sequence>
<evidence type="ECO:0000256" key="6">
    <source>
        <dbReference type="PIRSR" id="PIRSR600760-2"/>
    </source>
</evidence>